<comment type="caution">
    <text evidence="2">The sequence shown here is derived from an EMBL/GenBank/DDBJ whole genome shotgun (WGS) entry which is preliminary data.</text>
</comment>
<sequence>MARDHARIYVDIWGDDDWLDLSIDAQLLYLTLYTSATLSLCGAGDWHAGRLSGRARDWTRERVSAAAAELSRGLFVVIDEDTDEFLIRSWIKHDGLWRTPNMAVSVVNARSQLASRSLRGVVVFEVLKLREGDPTSTSWEKPAVAKMLTQKAINPAELEPFNPDPNGGPNGGSNGGSNPSSNPYDSLPLTHGVNPGSNGGPTTATAITTATTTSSLSPETDGVGLERESIPDQYPMIPIPDDWSPNDLHRAKWPRLDVDAEAEAFKDHQTASGRLCNRRAGWDAAFNGWLRRAAGSAQQKPGTSKADIWDASVIDPADATATAQRRLS</sequence>
<dbReference type="OrthoDB" id="4747530at2"/>
<keyword evidence="3" id="KW-1185">Reference proteome</keyword>
<proteinExistence type="predicted"/>
<feature type="region of interest" description="Disordered" evidence="1">
    <location>
        <begin position="294"/>
        <end position="328"/>
    </location>
</feature>
<gene>
    <name evidence="2" type="ORF">GS4_41_00650</name>
</gene>
<reference evidence="2 3" key="1">
    <citation type="submission" date="2013-01" db="EMBL/GenBank/DDBJ databases">
        <title>Whole genome shotgun sequence of Gordonia soli NBRC 108243.</title>
        <authorList>
            <person name="Isaki-Nakamura S."/>
            <person name="Hosoyama A."/>
            <person name="Tsuchikane K."/>
            <person name="Ando Y."/>
            <person name="Baba S."/>
            <person name="Ohji S."/>
            <person name="Hamada M."/>
            <person name="Tamura T."/>
            <person name="Yamazoe A."/>
            <person name="Yamazaki S."/>
            <person name="Fujita N."/>
        </authorList>
    </citation>
    <scope>NUCLEOTIDE SEQUENCE [LARGE SCALE GENOMIC DNA]</scope>
    <source>
        <strain evidence="2 3">NBRC 108243</strain>
    </source>
</reference>
<name>M0QR94_9ACTN</name>
<protein>
    <submittedName>
        <fullName evidence="2">Uncharacterized protein</fullName>
    </submittedName>
</protein>
<dbReference type="EMBL" id="BANX01000041">
    <property type="protein sequence ID" value="GAC70816.1"/>
    <property type="molecule type" value="Genomic_DNA"/>
</dbReference>
<dbReference type="AlphaFoldDB" id="M0QR94"/>
<dbReference type="Proteomes" id="UP000011666">
    <property type="component" value="Unassembled WGS sequence"/>
</dbReference>
<accession>M0QR94</accession>
<dbReference type="RefSeq" id="WP_007625171.1">
    <property type="nucleotide sequence ID" value="NZ_BANX01000041.1"/>
</dbReference>
<organism evidence="2 3">
    <name type="scientific">Gordonia soli NBRC 108243</name>
    <dbReference type="NCBI Taxonomy" id="1223545"/>
    <lineage>
        <taxon>Bacteria</taxon>
        <taxon>Bacillati</taxon>
        <taxon>Actinomycetota</taxon>
        <taxon>Actinomycetes</taxon>
        <taxon>Mycobacteriales</taxon>
        <taxon>Gordoniaceae</taxon>
        <taxon>Gordonia</taxon>
    </lineage>
</organism>
<evidence type="ECO:0000256" key="1">
    <source>
        <dbReference type="SAM" id="MobiDB-lite"/>
    </source>
</evidence>
<dbReference type="eggNOG" id="ENOG5032CZN">
    <property type="taxonomic scope" value="Bacteria"/>
</dbReference>
<evidence type="ECO:0000313" key="2">
    <source>
        <dbReference type="EMBL" id="GAC70816.1"/>
    </source>
</evidence>
<evidence type="ECO:0000313" key="3">
    <source>
        <dbReference type="Proteomes" id="UP000011666"/>
    </source>
</evidence>
<feature type="region of interest" description="Disordered" evidence="1">
    <location>
        <begin position="157"/>
        <end position="243"/>
    </location>
</feature>
<dbReference type="STRING" id="1223545.GS4_41_00650"/>
<feature type="compositionally biased region" description="Low complexity" evidence="1">
    <location>
        <begin position="202"/>
        <end position="213"/>
    </location>
</feature>